<feature type="transmembrane region" description="Helical" evidence="9">
    <location>
        <begin position="212"/>
        <end position="232"/>
    </location>
</feature>
<proteinExistence type="inferred from homology"/>
<protein>
    <recommendedName>
        <fullName evidence="3">Sodium-dependent dicarboxylate transporter SdcS</fullName>
    </recommendedName>
    <alternativeName>
        <fullName evidence="8">Na(+)/dicarboxylate symporter</fullName>
    </alternativeName>
</protein>
<gene>
    <name evidence="10" type="ORF">IJ22_08490</name>
</gene>
<feature type="transmembrane region" description="Helical" evidence="9">
    <location>
        <begin position="396"/>
        <end position="412"/>
    </location>
</feature>
<name>A0A0U2MUQ1_9BACL</name>
<dbReference type="GO" id="GO:1905039">
    <property type="term" value="P:carboxylic acid transmembrane transport"/>
    <property type="evidence" value="ECO:0007669"/>
    <property type="project" value="UniProtKB-ARBA"/>
</dbReference>
<evidence type="ECO:0000256" key="2">
    <source>
        <dbReference type="ARBA" id="ARBA00006772"/>
    </source>
</evidence>
<dbReference type="EMBL" id="CP013652">
    <property type="protein sequence ID" value="ALS21231.1"/>
    <property type="molecule type" value="Genomic_DNA"/>
</dbReference>
<keyword evidence="6 9" id="KW-1133">Transmembrane helix</keyword>
<keyword evidence="11" id="KW-1185">Reference proteome</keyword>
<comment type="similarity">
    <text evidence="2">Belongs to the SLC13A/DASS transporter (TC 2.A.47) family. NADC subfamily.</text>
</comment>
<feature type="transmembrane region" description="Helical" evidence="9">
    <location>
        <begin position="433"/>
        <end position="456"/>
    </location>
</feature>
<feature type="transmembrane region" description="Helical" evidence="9">
    <location>
        <begin position="31"/>
        <end position="46"/>
    </location>
</feature>
<evidence type="ECO:0000256" key="4">
    <source>
        <dbReference type="ARBA" id="ARBA00022692"/>
    </source>
</evidence>
<feature type="transmembrane region" description="Helical" evidence="9">
    <location>
        <begin position="166"/>
        <end position="192"/>
    </location>
</feature>
<dbReference type="RefSeq" id="WP_062407457.1">
    <property type="nucleotide sequence ID" value="NZ_CP013652.1"/>
</dbReference>
<evidence type="ECO:0000256" key="5">
    <source>
        <dbReference type="ARBA" id="ARBA00022847"/>
    </source>
</evidence>
<dbReference type="InterPro" id="IPR001898">
    <property type="entry name" value="SLC13A/DASS"/>
</dbReference>
<sequence precursor="true">MLKQAAVAVCFLFVLLSPVLPQSSTMGSEGWSAIAILVLAVVLWLTNVIPASVTSMMVVVLVSLLGILPFEQAAQALGEEEIWLILSMLIMGVAVEKYALDKRLAYNMLLLAGGSVKSIILYLIVIAFLLTFFMPNALGRLTVLLPVSIGMIETMKEQGGAHFGKLVLLTVTFVPYVSTIGLLTGAGGSIYAVGLFDSMLGHRWSYVDWMLLMMPIVVVVLAAMWMLLLYLFPPETAVLTGSDRFFRQEKEKLGPMTAAEKKLIALYLLLALLWMTSSLHHLPIALTGVLVVTLLFIPGIQLLTWKEAMGKVDWGVPLLFAAGFALADALNESGVVRWASGLATSLLADLPAAILAAAMMTAFILIRIGFTNYTAMVASLLPVALTFAAGSELNPLWLGMLCVAASSIGYFIPTQSAGSMTTFAMGYYTGKDYLVVGSWITLLLFLVTMLAAFFYWPLLGLSVYPG</sequence>
<dbReference type="PANTHER" id="PTHR10283">
    <property type="entry name" value="SOLUTE CARRIER FAMILY 13 MEMBER"/>
    <property type="match status" value="1"/>
</dbReference>
<keyword evidence="7 9" id="KW-0472">Membrane</keyword>
<dbReference type="STRING" id="162209.IJ22_08490"/>
<dbReference type="PATRIC" id="fig|162209.4.peg.907"/>
<dbReference type="PANTHER" id="PTHR10283:SF82">
    <property type="entry name" value="SOLUTE CARRIER FAMILY 13 MEMBER 2"/>
    <property type="match status" value="1"/>
</dbReference>
<evidence type="ECO:0000256" key="6">
    <source>
        <dbReference type="ARBA" id="ARBA00022989"/>
    </source>
</evidence>
<reference evidence="11" key="1">
    <citation type="submission" date="2015-12" db="EMBL/GenBank/DDBJ databases">
        <title>Complete genome sequences of two moderately thermophilic Paenibacillus species.</title>
        <authorList>
            <person name="Butler R.III."/>
            <person name="Wang J."/>
            <person name="Stark B.C."/>
            <person name="Pombert J.-F."/>
        </authorList>
    </citation>
    <scope>NUCLEOTIDE SEQUENCE [LARGE SCALE GENOMIC DNA]</scope>
    <source>
        <strain evidence="11">32O-Y</strain>
    </source>
</reference>
<dbReference type="GO" id="GO:0008514">
    <property type="term" value="F:organic anion transmembrane transporter activity"/>
    <property type="evidence" value="ECO:0007669"/>
    <property type="project" value="UniProtKB-ARBA"/>
</dbReference>
<keyword evidence="5" id="KW-0769">Symport</keyword>
<feature type="transmembrane region" description="Helical" evidence="9">
    <location>
        <begin position="109"/>
        <end position="131"/>
    </location>
</feature>
<comment type="subcellular location">
    <subcellularLocation>
        <location evidence="1">Membrane</location>
        <topology evidence="1">Multi-pass membrane protein</topology>
    </subcellularLocation>
</comment>
<organism evidence="10 11">
    <name type="scientific">Paenibacillus naphthalenovorans</name>
    <dbReference type="NCBI Taxonomy" id="162209"/>
    <lineage>
        <taxon>Bacteria</taxon>
        <taxon>Bacillati</taxon>
        <taxon>Bacillota</taxon>
        <taxon>Bacilli</taxon>
        <taxon>Bacillales</taxon>
        <taxon>Paenibacillaceae</taxon>
        <taxon>Paenibacillus</taxon>
    </lineage>
</organism>
<evidence type="ECO:0000256" key="7">
    <source>
        <dbReference type="ARBA" id="ARBA00023136"/>
    </source>
</evidence>
<reference evidence="10 11" key="2">
    <citation type="journal article" date="2016" name="Genome Announc.">
        <title>Complete Genome Sequences of Two Interactive Moderate Thermophiles, Paenibacillus napthalenovorans 32O-Y and Paenibacillus sp. 32O-W.</title>
        <authorList>
            <person name="Butler R.R.III."/>
            <person name="Wang J."/>
            <person name="Stark B.C."/>
            <person name="Pombert J.F."/>
        </authorList>
    </citation>
    <scope>NUCLEOTIDE SEQUENCE [LARGE SCALE GENOMIC DNA]</scope>
    <source>
        <strain evidence="10 11">32O-Y</strain>
    </source>
</reference>
<dbReference type="NCBIfam" id="TIGR00785">
    <property type="entry name" value="dass"/>
    <property type="match status" value="1"/>
</dbReference>
<feature type="transmembrane region" description="Helical" evidence="9">
    <location>
        <begin position="373"/>
        <end position="390"/>
    </location>
</feature>
<accession>A0A0U2MUQ1</accession>
<feature type="transmembrane region" description="Helical" evidence="9">
    <location>
        <begin position="281"/>
        <end position="300"/>
    </location>
</feature>
<dbReference type="GO" id="GO:0015293">
    <property type="term" value="F:symporter activity"/>
    <property type="evidence" value="ECO:0007669"/>
    <property type="project" value="UniProtKB-KW"/>
</dbReference>
<keyword evidence="5" id="KW-0813">Transport</keyword>
<feature type="transmembrane region" description="Helical" evidence="9">
    <location>
        <begin position="253"/>
        <end position="275"/>
    </location>
</feature>
<evidence type="ECO:0000256" key="9">
    <source>
        <dbReference type="SAM" id="Phobius"/>
    </source>
</evidence>
<dbReference type="Proteomes" id="UP000061660">
    <property type="component" value="Chromosome"/>
</dbReference>
<dbReference type="AlphaFoldDB" id="A0A0U2MUQ1"/>
<evidence type="ECO:0000256" key="3">
    <source>
        <dbReference type="ARBA" id="ARBA00020150"/>
    </source>
</evidence>
<evidence type="ECO:0000256" key="1">
    <source>
        <dbReference type="ARBA" id="ARBA00004141"/>
    </source>
</evidence>
<evidence type="ECO:0000313" key="11">
    <source>
        <dbReference type="Proteomes" id="UP000061660"/>
    </source>
</evidence>
<feature type="transmembrane region" description="Helical" evidence="9">
    <location>
        <begin position="82"/>
        <end position="100"/>
    </location>
</feature>
<dbReference type="OrthoDB" id="2339361at2"/>
<evidence type="ECO:0000256" key="8">
    <source>
        <dbReference type="ARBA" id="ARBA00031174"/>
    </source>
</evidence>
<keyword evidence="4 9" id="KW-0812">Transmembrane</keyword>
<dbReference type="GO" id="GO:0005886">
    <property type="term" value="C:plasma membrane"/>
    <property type="evidence" value="ECO:0007669"/>
    <property type="project" value="TreeGrafter"/>
</dbReference>
<dbReference type="KEGG" id="pnp:IJ22_08490"/>
<dbReference type="Pfam" id="PF00939">
    <property type="entry name" value="Na_sulph_symp"/>
    <property type="match status" value="1"/>
</dbReference>
<evidence type="ECO:0000313" key="10">
    <source>
        <dbReference type="EMBL" id="ALS21231.1"/>
    </source>
</evidence>